<dbReference type="AlphaFoldDB" id="A0A9D1I2K2"/>
<evidence type="ECO:0000256" key="14">
    <source>
        <dbReference type="PIRSR" id="PIRSR618044-2"/>
    </source>
</evidence>
<dbReference type="Gene3D" id="3.40.710.10">
    <property type="entry name" value="DD-peptidase/beta-lactamase superfamily"/>
    <property type="match status" value="1"/>
</dbReference>
<dbReference type="PANTHER" id="PTHR21581:SF6">
    <property type="entry name" value="TRAFFICKING PROTEIN PARTICLE COMPLEX SUBUNIT 12"/>
    <property type="match status" value="1"/>
</dbReference>
<dbReference type="InterPro" id="IPR012338">
    <property type="entry name" value="Beta-lactam/transpept-like"/>
</dbReference>
<dbReference type="GO" id="GO:0009252">
    <property type="term" value="P:peptidoglycan biosynthetic process"/>
    <property type="evidence" value="ECO:0007669"/>
    <property type="project" value="UniProtKB-KW"/>
</dbReference>
<keyword evidence="17" id="KW-1133">Transmembrane helix</keyword>
<feature type="coiled-coil region" evidence="16">
    <location>
        <begin position="412"/>
        <end position="447"/>
    </location>
</feature>
<keyword evidence="5 20" id="KW-0121">Carboxypeptidase</keyword>
<keyword evidence="17" id="KW-0472">Membrane</keyword>
<dbReference type="GO" id="GO:0008360">
    <property type="term" value="P:regulation of cell shape"/>
    <property type="evidence" value="ECO:0007669"/>
    <property type="project" value="UniProtKB-KW"/>
</dbReference>
<feature type="signal peptide" evidence="18">
    <location>
        <begin position="1"/>
        <end position="27"/>
    </location>
</feature>
<comment type="pathway">
    <text evidence="2">Cell wall biogenesis; peptidoglycan biosynthesis.</text>
</comment>
<evidence type="ECO:0000313" key="20">
    <source>
        <dbReference type="EMBL" id="HIU26996.1"/>
    </source>
</evidence>
<keyword evidence="16" id="KW-0175">Coiled coil</keyword>
<evidence type="ECO:0000259" key="19">
    <source>
        <dbReference type="SMART" id="SM00936"/>
    </source>
</evidence>
<evidence type="ECO:0000256" key="13">
    <source>
        <dbReference type="PIRSR" id="PIRSR618044-1"/>
    </source>
</evidence>
<feature type="domain" description="Peptidase S11 D-Ala-D-Ala carboxypeptidase A C-terminal" evidence="19">
    <location>
        <begin position="291"/>
        <end position="379"/>
    </location>
</feature>
<feature type="active site" evidence="13">
    <location>
        <position position="118"/>
    </location>
</feature>
<evidence type="ECO:0000256" key="17">
    <source>
        <dbReference type="SAM" id="Phobius"/>
    </source>
</evidence>
<keyword evidence="17" id="KW-0812">Transmembrane</keyword>
<dbReference type="PRINTS" id="PR00725">
    <property type="entry name" value="DADACBPTASE1"/>
</dbReference>
<evidence type="ECO:0000256" key="1">
    <source>
        <dbReference type="ARBA" id="ARBA00003217"/>
    </source>
</evidence>
<dbReference type="InterPro" id="IPR018044">
    <property type="entry name" value="Peptidase_S11"/>
</dbReference>
<keyword evidence="8" id="KW-0378">Hydrolase</keyword>
<comment type="caution">
    <text evidence="20">The sequence shown here is derived from an EMBL/GenBank/DDBJ whole genome shotgun (WGS) entry which is preliminary data.</text>
</comment>
<dbReference type="GO" id="GO:0071555">
    <property type="term" value="P:cell wall organization"/>
    <property type="evidence" value="ECO:0007669"/>
    <property type="project" value="UniProtKB-KW"/>
</dbReference>
<gene>
    <name evidence="20" type="ORF">IAD16_01280</name>
</gene>
<proteinExistence type="inferred from homology"/>
<evidence type="ECO:0000256" key="6">
    <source>
        <dbReference type="ARBA" id="ARBA00022670"/>
    </source>
</evidence>
<reference evidence="20" key="1">
    <citation type="submission" date="2020-10" db="EMBL/GenBank/DDBJ databases">
        <authorList>
            <person name="Gilroy R."/>
        </authorList>
    </citation>
    <scope>NUCLEOTIDE SEQUENCE</scope>
    <source>
        <strain evidence="20">11300</strain>
    </source>
</reference>
<reference evidence="20" key="2">
    <citation type="journal article" date="2021" name="PeerJ">
        <title>Extensive microbial diversity within the chicken gut microbiome revealed by metagenomics and culture.</title>
        <authorList>
            <person name="Gilroy R."/>
            <person name="Ravi A."/>
            <person name="Getino M."/>
            <person name="Pursley I."/>
            <person name="Horton D.L."/>
            <person name="Alikhan N.F."/>
            <person name="Baker D."/>
            <person name="Gharbi K."/>
            <person name="Hall N."/>
            <person name="Watson M."/>
            <person name="Adriaenssens E.M."/>
            <person name="Foster-Nyarko E."/>
            <person name="Jarju S."/>
            <person name="Secka A."/>
            <person name="Antonio M."/>
            <person name="Oren A."/>
            <person name="Chaudhuri R.R."/>
            <person name="La Ragione R."/>
            <person name="Hildebrand F."/>
            <person name="Pallen M.J."/>
        </authorList>
    </citation>
    <scope>NUCLEOTIDE SEQUENCE</scope>
    <source>
        <strain evidence="20">11300</strain>
    </source>
</reference>
<accession>A0A9D1I2K2</accession>
<evidence type="ECO:0000256" key="9">
    <source>
        <dbReference type="ARBA" id="ARBA00022960"/>
    </source>
</evidence>
<dbReference type="SUPFAM" id="SSF69189">
    <property type="entry name" value="Penicillin-binding protein associated domain"/>
    <property type="match status" value="1"/>
</dbReference>
<comment type="catalytic activity">
    <reaction evidence="12">
        <text>Preferential cleavage: (Ac)2-L-Lys-D-Ala-|-D-Ala. Also transpeptidation of peptidyl-alanyl moieties that are N-acyl substituents of D-alanine.</text>
        <dbReference type="EC" id="3.4.16.4"/>
    </reaction>
</comment>
<dbReference type="InterPro" id="IPR015956">
    <property type="entry name" value="Peniciliin-bd_prot_C_sf"/>
</dbReference>
<comment type="similarity">
    <text evidence="3 15">Belongs to the peptidase S11 family.</text>
</comment>
<dbReference type="GO" id="GO:0009002">
    <property type="term" value="F:serine-type D-Ala-D-Ala carboxypeptidase activity"/>
    <property type="evidence" value="ECO:0007669"/>
    <property type="project" value="UniProtKB-EC"/>
</dbReference>
<dbReference type="InterPro" id="IPR037167">
    <property type="entry name" value="Peptidase_S11_C_sf"/>
</dbReference>
<dbReference type="Pfam" id="PF07943">
    <property type="entry name" value="PBP5_C"/>
    <property type="match status" value="1"/>
</dbReference>
<sequence>MKKRIISLILCAVFVCGAFIPQGAAWADTAGPEITAQAAIIYCADTGEVIWEKNADQQMEPASMTKLLTCLLAVENLDLDHVVTVPEEATEVIPTKIYLQEGEQITVEELLYAALLYSANDAAAALAIETAGSIEAFSEMMNERAEEIGCTATNFVNPHGLSEEGHLSTAADMALIAEEALDNETVREISGTVEHTIPATNVSGERELNNFNVFLYGKEIEINGTKTTIDKYDGVFGGKTGSLSSEYCTMVTGLETDGLEIYTVIMGTTAADRFQNMKILMDYGADNVSNYTAFKKGDVLGEVRLTGGSVNRVDAVAAQGGYVHLPDGASSSLVTTEYVYTENLTAPVEEGQKVGEAHIYIAGELYSTVDLLAAEDIGEGWFLSPLGISNLQTVIIFAVLALILAFLLTVLILRARNKRKRMNARKAKLAEEARKRLEREEDRKKRNWNF</sequence>
<evidence type="ECO:0000256" key="5">
    <source>
        <dbReference type="ARBA" id="ARBA00022645"/>
    </source>
</evidence>
<evidence type="ECO:0000313" key="21">
    <source>
        <dbReference type="Proteomes" id="UP000824091"/>
    </source>
</evidence>
<feature type="transmembrane region" description="Helical" evidence="17">
    <location>
        <begin position="394"/>
        <end position="413"/>
    </location>
</feature>
<keyword evidence="9" id="KW-0133">Cell shape</keyword>
<dbReference type="EMBL" id="DVMO01000020">
    <property type="protein sequence ID" value="HIU26996.1"/>
    <property type="molecule type" value="Genomic_DNA"/>
</dbReference>
<keyword evidence="6" id="KW-0645">Protease</keyword>
<organism evidence="20 21">
    <name type="scientific">Candidatus Fimisoma avicola</name>
    <dbReference type="NCBI Taxonomy" id="2840826"/>
    <lineage>
        <taxon>Bacteria</taxon>
        <taxon>Bacillati</taxon>
        <taxon>Bacillota</taxon>
        <taxon>Clostridia</taxon>
        <taxon>Eubacteriales</taxon>
        <taxon>Candidatus Fimisoma</taxon>
    </lineage>
</organism>
<feature type="chain" id="PRO_5038854526" description="serine-type D-Ala-D-Ala carboxypeptidase" evidence="18">
    <location>
        <begin position="28"/>
        <end position="450"/>
    </location>
</feature>
<evidence type="ECO:0000256" key="15">
    <source>
        <dbReference type="RuleBase" id="RU004016"/>
    </source>
</evidence>
<dbReference type="PANTHER" id="PTHR21581">
    <property type="entry name" value="D-ALANYL-D-ALANINE CARBOXYPEPTIDASE"/>
    <property type="match status" value="1"/>
</dbReference>
<dbReference type="InterPro" id="IPR012907">
    <property type="entry name" value="Peptidase_S11_C"/>
</dbReference>
<dbReference type="Proteomes" id="UP000824091">
    <property type="component" value="Unassembled WGS sequence"/>
</dbReference>
<dbReference type="Gene3D" id="2.60.410.10">
    <property type="entry name" value="D-Ala-D-Ala carboxypeptidase, C-terminal domain"/>
    <property type="match status" value="1"/>
</dbReference>
<dbReference type="SUPFAM" id="SSF56601">
    <property type="entry name" value="beta-lactamase/transpeptidase-like"/>
    <property type="match status" value="1"/>
</dbReference>
<evidence type="ECO:0000256" key="11">
    <source>
        <dbReference type="ARBA" id="ARBA00023316"/>
    </source>
</evidence>
<comment type="function">
    <text evidence="1">Removes C-terminal D-alanyl residues from sugar-peptide cell wall precursors.</text>
</comment>
<evidence type="ECO:0000256" key="8">
    <source>
        <dbReference type="ARBA" id="ARBA00022801"/>
    </source>
</evidence>
<keyword evidence="10" id="KW-0573">Peptidoglycan synthesis</keyword>
<dbReference type="GO" id="GO:0006508">
    <property type="term" value="P:proteolysis"/>
    <property type="evidence" value="ECO:0007669"/>
    <property type="project" value="UniProtKB-KW"/>
</dbReference>
<dbReference type="Pfam" id="PF00768">
    <property type="entry name" value="Peptidase_S11"/>
    <property type="match status" value="1"/>
</dbReference>
<dbReference type="EC" id="3.4.16.4" evidence="4"/>
<keyword evidence="7 18" id="KW-0732">Signal</keyword>
<evidence type="ECO:0000256" key="12">
    <source>
        <dbReference type="ARBA" id="ARBA00034000"/>
    </source>
</evidence>
<feature type="binding site" evidence="14">
    <location>
        <position position="239"/>
    </location>
    <ligand>
        <name>substrate</name>
    </ligand>
</feature>
<evidence type="ECO:0000256" key="10">
    <source>
        <dbReference type="ARBA" id="ARBA00022984"/>
    </source>
</evidence>
<evidence type="ECO:0000256" key="4">
    <source>
        <dbReference type="ARBA" id="ARBA00012448"/>
    </source>
</evidence>
<evidence type="ECO:0000256" key="18">
    <source>
        <dbReference type="SAM" id="SignalP"/>
    </source>
</evidence>
<evidence type="ECO:0000256" key="2">
    <source>
        <dbReference type="ARBA" id="ARBA00004752"/>
    </source>
</evidence>
<evidence type="ECO:0000256" key="16">
    <source>
        <dbReference type="SAM" id="Coils"/>
    </source>
</evidence>
<protein>
    <recommendedName>
        <fullName evidence="4">serine-type D-Ala-D-Ala carboxypeptidase</fullName>
        <ecNumber evidence="4">3.4.16.4</ecNumber>
    </recommendedName>
</protein>
<dbReference type="SMART" id="SM00936">
    <property type="entry name" value="PBP5_C"/>
    <property type="match status" value="1"/>
</dbReference>
<keyword evidence="11" id="KW-0961">Cell wall biogenesis/degradation</keyword>
<name>A0A9D1I2K2_9FIRM</name>
<feature type="active site" description="Acyl-ester intermediate" evidence="13">
    <location>
        <position position="63"/>
    </location>
</feature>
<evidence type="ECO:0000256" key="7">
    <source>
        <dbReference type="ARBA" id="ARBA00022729"/>
    </source>
</evidence>
<feature type="active site" description="Proton acceptor" evidence="13">
    <location>
        <position position="66"/>
    </location>
</feature>
<evidence type="ECO:0000256" key="3">
    <source>
        <dbReference type="ARBA" id="ARBA00007164"/>
    </source>
</evidence>
<dbReference type="InterPro" id="IPR001967">
    <property type="entry name" value="Peptidase_S11_N"/>
</dbReference>